<feature type="domain" description="MotA/TolQ/ExbB proton channel" evidence="9">
    <location>
        <begin position="107"/>
        <end position="220"/>
    </location>
</feature>
<feature type="transmembrane region" description="Helical" evidence="8">
    <location>
        <begin position="7"/>
        <end position="24"/>
    </location>
</feature>
<dbReference type="InterPro" id="IPR002898">
    <property type="entry name" value="MotA_ExbB_proton_chnl"/>
</dbReference>
<dbReference type="PROSITE" id="PS01307">
    <property type="entry name" value="MOTA"/>
    <property type="match status" value="1"/>
</dbReference>
<dbReference type="OrthoDB" id="9806929at2"/>
<name>A0A4R6U7Q7_9BACI</name>
<feature type="transmembrane region" description="Helical" evidence="8">
    <location>
        <begin position="186"/>
        <end position="209"/>
    </location>
</feature>
<evidence type="ECO:0000256" key="1">
    <source>
        <dbReference type="ARBA" id="ARBA00004651"/>
    </source>
</evidence>
<evidence type="ECO:0000256" key="2">
    <source>
        <dbReference type="ARBA" id="ARBA00008038"/>
    </source>
</evidence>
<evidence type="ECO:0000313" key="10">
    <source>
        <dbReference type="EMBL" id="TDQ39084.1"/>
    </source>
</evidence>
<evidence type="ECO:0000256" key="7">
    <source>
        <dbReference type="ARBA" id="ARBA00023136"/>
    </source>
</evidence>
<evidence type="ECO:0000259" key="9">
    <source>
        <dbReference type="Pfam" id="PF01618"/>
    </source>
</evidence>
<sequence length="274" mass="30006">MKRIDMVTPIGLLIGVSILLFGIFSNSGWEAAMSFLHLPSAMIVLGGVGGALFVNFGWEHLKKLPRIIAICFSKSTLNTTHMVRRCVFFADVARREGLLSLEMRLDEDDDAFFRKGTLLTIDGVEPDVIKDMLNGEIIALEERHALNRALLEKAGAYGPAWGMIGTLLGLVLMLRDLNDPSTLGPSMAIALITTLYGTLLANLVCLPLAAKLEARTKDEVFHKLLAIEGIVGIQSGQNPALLMEKLNSFIPLNKQLTESKLHDRSSEGMFNETS</sequence>
<dbReference type="InterPro" id="IPR000540">
    <property type="entry name" value="Flag_MotA_CS"/>
</dbReference>
<dbReference type="PANTHER" id="PTHR30433">
    <property type="entry name" value="CHEMOTAXIS PROTEIN MOTA"/>
    <property type="match status" value="1"/>
</dbReference>
<evidence type="ECO:0000256" key="6">
    <source>
        <dbReference type="ARBA" id="ARBA00022989"/>
    </source>
</evidence>
<organism evidence="10 11">
    <name type="scientific">Aureibacillus halotolerans</name>
    <dbReference type="NCBI Taxonomy" id="1508390"/>
    <lineage>
        <taxon>Bacteria</taxon>
        <taxon>Bacillati</taxon>
        <taxon>Bacillota</taxon>
        <taxon>Bacilli</taxon>
        <taxon>Bacillales</taxon>
        <taxon>Bacillaceae</taxon>
        <taxon>Aureibacillus</taxon>
    </lineage>
</organism>
<dbReference type="RefSeq" id="WP_133580528.1">
    <property type="nucleotide sequence ID" value="NZ_SNYJ01000008.1"/>
</dbReference>
<evidence type="ECO:0000256" key="4">
    <source>
        <dbReference type="ARBA" id="ARBA00022475"/>
    </source>
</evidence>
<keyword evidence="6 8" id="KW-1133">Transmembrane helix</keyword>
<dbReference type="AlphaFoldDB" id="A0A4R6U7Q7"/>
<keyword evidence="11" id="KW-1185">Reference proteome</keyword>
<evidence type="ECO:0000256" key="5">
    <source>
        <dbReference type="ARBA" id="ARBA00022692"/>
    </source>
</evidence>
<evidence type="ECO:0000313" key="11">
    <source>
        <dbReference type="Proteomes" id="UP000295632"/>
    </source>
</evidence>
<evidence type="ECO:0000256" key="8">
    <source>
        <dbReference type="SAM" id="Phobius"/>
    </source>
</evidence>
<dbReference type="Pfam" id="PF01618">
    <property type="entry name" value="MotA_ExbB"/>
    <property type="match status" value="1"/>
</dbReference>
<gene>
    <name evidence="10" type="ORF">EV213_10830</name>
</gene>
<protein>
    <submittedName>
        <fullName evidence="10">Chemotaxis protein MotA</fullName>
    </submittedName>
</protein>
<comment type="similarity">
    <text evidence="2">Belongs to the MotA family.</text>
</comment>
<reference evidence="10 11" key="1">
    <citation type="submission" date="2019-03" db="EMBL/GenBank/DDBJ databases">
        <title>Genomic Encyclopedia of Type Strains, Phase IV (KMG-IV): sequencing the most valuable type-strain genomes for metagenomic binning, comparative biology and taxonomic classification.</title>
        <authorList>
            <person name="Goeker M."/>
        </authorList>
    </citation>
    <scope>NUCLEOTIDE SEQUENCE [LARGE SCALE GENOMIC DNA]</scope>
    <source>
        <strain evidence="10 11">DSM 28697</strain>
    </source>
</reference>
<comment type="subcellular location">
    <subcellularLocation>
        <location evidence="1">Cell membrane</location>
        <topology evidence="1">Multi-pass membrane protein</topology>
    </subcellularLocation>
</comment>
<proteinExistence type="inferred from homology"/>
<keyword evidence="4" id="KW-1003">Cell membrane</keyword>
<dbReference type="EMBL" id="SNYJ01000008">
    <property type="protein sequence ID" value="TDQ39084.1"/>
    <property type="molecule type" value="Genomic_DNA"/>
</dbReference>
<feature type="transmembrane region" description="Helical" evidence="8">
    <location>
        <begin position="36"/>
        <end position="58"/>
    </location>
</feature>
<feature type="transmembrane region" description="Helical" evidence="8">
    <location>
        <begin position="154"/>
        <end position="174"/>
    </location>
</feature>
<dbReference type="PANTHER" id="PTHR30433:SF2">
    <property type="entry name" value="MOTILITY PROTEIN A"/>
    <property type="match status" value="1"/>
</dbReference>
<dbReference type="GO" id="GO:0005886">
    <property type="term" value="C:plasma membrane"/>
    <property type="evidence" value="ECO:0007669"/>
    <property type="project" value="UniProtKB-SubCell"/>
</dbReference>
<dbReference type="GO" id="GO:0006935">
    <property type="term" value="P:chemotaxis"/>
    <property type="evidence" value="ECO:0007669"/>
    <property type="project" value="InterPro"/>
</dbReference>
<dbReference type="InterPro" id="IPR047055">
    <property type="entry name" value="MotA-like"/>
</dbReference>
<accession>A0A4R6U7Q7</accession>
<comment type="caution">
    <text evidence="10">The sequence shown here is derived from an EMBL/GenBank/DDBJ whole genome shotgun (WGS) entry which is preliminary data.</text>
</comment>
<keyword evidence="5 8" id="KW-0812">Transmembrane</keyword>
<dbReference type="Proteomes" id="UP000295632">
    <property type="component" value="Unassembled WGS sequence"/>
</dbReference>
<keyword evidence="3" id="KW-0813">Transport</keyword>
<keyword evidence="7 8" id="KW-0472">Membrane</keyword>
<evidence type="ECO:0000256" key="3">
    <source>
        <dbReference type="ARBA" id="ARBA00022448"/>
    </source>
</evidence>
<dbReference type="GO" id="GO:0071978">
    <property type="term" value="P:bacterial-type flagellum-dependent swarming motility"/>
    <property type="evidence" value="ECO:0007669"/>
    <property type="project" value="InterPro"/>
</dbReference>